<dbReference type="RefSeq" id="WP_114432065.1">
    <property type="nucleotide sequence ID" value="NZ_QPJM01000017.1"/>
</dbReference>
<name>A0A368YMZ7_9HYPH</name>
<dbReference type="OrthoDB" id="7917007at2"/>
<feature type="region of interest" description="Disordered" evidence="1">
    <location>
        <begin position="76"/>
        <end position="163"/>
    </location>
</feature>
<comment type="caution">
    <text evidence="2">The sequence shown here is derived from an EMBL/GenBank/DDBJ whole genome shotgun (WGS) entry which is preliminary data.</text>
</comment>
<proteinExistence type="predicted"/>
<feature type="compositionally biased region" description="Low complexity" evidence="1">
    <location>
        <begin position="146"/>
        <end position="159"/>
    </location>
</feature>
<dbReference type="EMBL" id="QPJM01000017">
    <property type="protein sequence ID" value="RCW79534.1"/>
    <property type="molecule type" value="Genomic_DNA"/>
</dbReference>
<evidence type="ECO:0000313" key="2">
    <source>
        <dbReference type="EMBL" id="RCW79534.1"/>
    </source>
</evidence>
<evidence type="ECO:0000313" key="3">
    <source>
        <dbReference type="Proteomes" id="UP000253324"/>
    </source>
</evidence>
<keyword evidence="3" id="KW-1185">Reference proteome</keyword>
<evidence type="ECO:0000256" key="1">
    <source>
        <dbReference type="SAM" id="MobiDB-lite"/>
    </source>
</evidence>
<gene>
    <name evidence="2" type="ORF">C7476_11749</name>
</gene>
<organism evidence="2 3">
    <name type="scientific">Phyllobacterium bourgognense</name>
    <dbReference type="NCBI Taxonomy" id="314236"/>
    <lineage>
        <taxon>Bacteria</taxon>
        <taxon>Pseudomonadati</taxon>
        <taxon>Pseudomonadota</taxon>
        <taxon>Alphaproteobacteria</taxon>
        <taxon>Hyphomicrobiales</taxon>
        <taxon>Phyllobacteriaceae</taxon>
        <taxon>Phyllobacterium</taxon>
    </lineage>
</organism>
<accession>A0A368YMZ7</accession>
<dbReference type="Proteomes" id="UP000253324">
    <property type="component" value="Unassembled WGS sequence"/>
</dbReference>
<reference evidence="2 3" key="1">
    <citation type="submission" date="2018-07" db="EMBL/GenBank/DDBJ databases">
        <title>Genomic Encyclopedia of Type Strains, Phase III (KMG-III): the genomes of soil and plant-associated and newly described type strains.</title>
        <authorList>
            <person name="Whitman W."/>
        </authorList>
    </citation>
    <scope>NUCLEOTIDE SEQUENCE [LARGE SCALE GENOMIC DNA]</scope>
    <source>
        <strain evidence="2 3">31-25a</strain>
    </source>
</reference>
<dbReference type="AlphaFoldDB" id="A0A368YMZ7"/>
<sequence length="371" mass="41148">MAASALNGYSYQLRILSNIKANEVLLAALKLANPSGNNRQWIANLEAENRELKSWSTLYEPFQLWFALKYRPDQPRVPAGNPDGGQWTDDGGGSGGSGGSTAGGSRLVSGRGRFGGAIATKPETGPKTPDGTSVQLAQTGGGGRRSGSSSGRMIGGRRIQTTPQEETRIQLSAMNAEAAVRRVQERDPNWKPRPGLYDSAEGEIRNNERITREADYRMMELGRGAQPVYEWTPYGFRTVQNYTGFRQSMRDGLRDAGYKDVHVFMRGSAVTGRNFNQNSPFDGAYRSDYDLALVSPSMWRRLNDLAVPMRPGQTRTAPLEVDFLKALGLHRLARSLHVQTGRDVSFMIYRSEQDILLRPGDYARIELWIEP</sequence>
<feature type="compositionally biased region" description="Gly residues" evidence="1">
    <location>
        <begin position="90"/>
        <end position="102"/>
    </location>
</feature>
<protein>
    <submittedName>
        <fullName evidence="2">Uncharacterized protein</fullName>
    </submittedName>
</protein>